<reference evidence="2 3" key="2">
    <citation type="journal article" date="2018" name="Plant J.">
        <title>The Physcomitrella patens chromosome-scale assembly reveals moss genome structure and evolution.</title>
        <authorList>
            <person name="Lang D."/>
            <person name="Ullrich K.K."/>
            <person name="Murat F."/>
            <person name="Fuchs J."/>
            <person name="Jenkins J."/>
            <person name="Haas F.B."/>
            <person name="Piednoel M."/>
            <person name="Gundlach H."/>
            <person name="Van Bel M."/>
            <person name="Meyberg R."/>
            <person name="Vives C."/>
            <person name="Morata J."/>
            <person name="Symeonidi A."/>
            <person name="Hiss M."/>
            <person name="Muchero W."/>
            <person name="Kamisugi Y."/>
            <person name="Saleh O."/>
            <person name="Blanc G."/>
            <person name="Decker E.L."/>
            <person name="van Gessel N."/>
            <person name="Grimwood J."/>
            <person name="Hayes R.D."/>
            <person name="Graham S.W."/>
            <person name="Gunter L.E."/>
            <person name="McDaniel S.F."/>
            <person name="Hoernstein S.N.W."/>
            <person name="Larsson A."/>
            <person name="Li F.W."/>
            <person name="Perroud P.F."/>
            <person name="Phillips J."/>
            <person name="Ranjan P."/>
            <person name="Rokshar D.S."/>
            <person name="Rothfels C.J."/>
            <person name="Schneider L."/>
            <person name="Shu S."/>
            <person name="Stevenson D.W."/>
            <person name="Thummler F."/>
            <person name="Tillich M."/>
            <person name="Villarreal Aguilar J.C."/>
            <person name="Widiez T."/>
            <person name="Wong G.K."/>
            <person name="Wymore A."/>
            <person name="Zhang Y."/>
            <person name="Zimmer A.D."/>
            <person name="Quatrano R.S."/>
            <person name="Mayer K.F.X."/>
            <person name="Goodstein D."/>
            <person name="Casacuberta J.M."/>
            <person name="Vandepoele K."/>
            <person name="Reski R."/>
            <person name="Cuming A.C."/>
            <person name="Tuskan G.A."/>
            <person name="Maumus F."/>
            <person name="Salse J."/>
            <person name="Schmutz J."/>
            <person name="Rensing S.A."/>
        </authorList>
    </citation>
    <scope>NUCLEOTIDE SEQUENCE [LARGE SCALE GENOMIC DNA]</scope>
    <source>
        <strain evidence="2 3">cv. Gransden 2004</strain>
    </source>
</reference>
<feature type="transmembrane region" description="Helical" evidence="1">
    <location>
        <begin position="134"/>
        <end position="155"/>
    </location>
</feature>
<accession>A0A7I4CSJ0</accession>
<dbReference type="Pfam" id="PF02995">
    <property type="entry name" value="DUF229"/>
    <property type="match status" value="1"/>
</dbReference>
<reference evidence="2 3" key="1">
    <citation type="journal article" date="2008" name="Science">
        <title>The Physcomitrella genome reveals evolutionary insights into the conquest of land by plants.</title>
        <authorList>
            <person name="Rensing S."/>
            <person name="Lang D."/>
            <person name="Zimmer A."/>
            <person name="Terry A."/>
            <person name="Salamov A."/>
            <person name="Shapiro H."/>
            <person name="Nishiyama T."/>
            <person name="Perroud P.-F."/>
            <person name="Lindquist E."/>
            <person name="Kamisugi Y."/>
            <person name="Tanahashi T."/>
            <person name="Sakakibara K."/>
            <person name="Fujita T."/>
            <person name="Oishi K."/>
            <person name="Shin-I T."/>
            <person name="Kuroki Y."/>
            <person name="Toyoda A."/>
            <person name="Suzuki Y."/>
            <person name="Hashimoto A."/>
            <person name="Yamaguchi K."/>
            <person name="Sugano A."/>
            <person name="Kohara Y."/>
            <person name="Fujiyama A."/>
            <person name="Anterola A."/>
            <person name="Aoki S."/>
            <person name="Ashton N."/>
            <person name="Barbazuk W.B."/>
            <person name="Barker E."/>
            <person name="Bennetzen J."/>
            <person name="Bezanilla M."/>
            <person name="Blankenship R."/>
            <person name="Cho S.H."/>
            <person name="Dutcher S."/>
            <person name="Estelle M."/>
            <person name="Fawcett J.A."/>
            <person name="Gundlach H."/>
            <person name="Hanada K."/>
            <person name="Heyl A."/>
            <person name="Hicks K.A."/>
            <person name="Hugh J."/>
            <person name="Lohr M."/>
            <person name="Mayer K."/>
            <person name="Melkozernov A."/>
            <person name="Murata T."/>
            <person name="Nelson D."/>
            <person name="Pils B."/>
            <person name="Prigge M."/>
            <person name="Reiss B."/>
            <person name="Renner T."/>
            <person name="Rombauts S."/>
            <person name="Rushton P."/>
            <person name="Sanderfoot A."/>
            <person name="Schween G."/>
            <person name="Shiu S.-H."/>
            <person name="Stueber K."/>
            <person name="Theodoulou F.L."/>
            <person name="Tu H."/>
            <person name="Van de Peer Y."/>
            <person name="Verrier P.J."/>
            <person name="Waters E."/>
            <person name="Wood A."/>
            <person name="Yang L."/>
            <person name="Cove D."/>
            <person name="Cuming A."/>
            <person name="Hasebe M."/>
            <person name="Lucas S."/>
            <person name="Mishler D.B."/>
            <person name="Reski R."/>
            <person name="Grigoriev I."/>
            <person name="Quatrano R.S."/>
            <person name="Boore J.L."/>
        </authorList>
    </citation>
    <scope>NUCLEOTIDE SEQUENCE [LARGE SCALE GENOMIC DNA]</scope>
    <source>
        <strain evidence="2 3">cv. Gransden 2004</strain>
    </source>
</reference>
<dbReference type="PANTHER" id="PTHR10974">
    <property type="entry name" value="FI08016P-RELATED"/>
    <property type="match status" value="1"/>
</dbReference>
<dbReference type="InterPro" id="IPR004245">
    <property type="entry name" value="DUF229"/>
</dbReference>
<proteinExistence type="predicted"/>
<keyword evidence="1" id="KW-0472">Membrane</keyword>
<protein>
    <submittedName>
        <fullName evidence="2">Uncharacterized protein</fullName>
    </submittedName>
</protein>
<dbReference type="AlphaFoldDB" id="A0A7I4CSJ0"/>
<dbReference type="Gramene" id="Pp3c26_11350V3.2">
    <property type="protein sequence ID" value="Pp3c26_11350V3.2"/>
    <property type="gene ID" value="Pp3c26_11350"/>
</dbReference>
<keyword evidence="1" id="KW-1133">Transmembrane helix</keyword>
<sequence>MNVRSVPRLVAMVVPNCKDNKKFDTPARMRNRRVAIRAYTRSESEGFLKWVTGRLGVVQLKTAQFWYQLRRKNHSVDYDDDDDDDDGLNVEYPDVPLMHDPGAWMQGRRGGVEKFMAAMRNANDRNFSSCSSNLVAAALILTVAWVSLYSGSLAAPASRGVQEPLLVIIVGSWNLMFLYDHGESLRHRGAYNMLLFVLFVVPGIVVGGVEYALWRLVGGRKLVALHILIFIGGSLAMRVALHNAVQVWDRGFRASWNFHVNFSVDGALRISASGHMTYTPLPSTVDWPKVDQIEGSNEGETNMPMNKIVMVKIRQAAAIVRCGEVEKMVTQVRPNPKASNRTTPLNHSTTPKLDVIFLFMDATSCRGFHRRLRRTVSAQEEADAKSMTRLYQFFRHNMMSFSTEHNFRAMFQGVVPPRNNSIWVPPLWEDFANSGWVTLHTADLCFDINAAHMNQMTREDRLSFDHELISPFCHSDFFAEGSNPWGNFKGPYAITARCLKGQHVHEHTLQYLESIQAAYSDRDKFSSAWIMEGHEASSEILRLLDDSLAGFDWNHTALIIAADHGLHMGLNFGLTQNGAVEHKNPMLAVMLPPWFTSQENHHELMTKNQQRMVTGLDLYATLQAIRAAGSADTDRWVDEAEQHQSKSGIDMLHHEVPESRTCTDAEIPSQWCQCL</sequence>
<feature type="transmembrane region" description="Helical" evidence="1">
    <location>
        <begin position="223"/>
        <end position="241"/>
    </location>
</feature>
<evidence type="ECO:0000256" key="1">
    <source>
        <dbReference type="SAM" id="Phobius"/>
    </source>
</evidence>
<dbReference type="PANTHER" id="PTHR10974:SF1">
    <property type="entry name" value="FI08016P-RELATED"/>
    <property type="match status" value="1"/>
</dbReference>
<name>A0A7I4CSJ0_PHYPA</name>
<evidence type="ECO:0000313" key="2">
    <source>
        <dbReference type="EnsemblPlants" id="Pp3c26_11350V3.2"/>
    </source>
</evidence>
<dbReference type="InParanoid" id="A0A7I4CSJ0"/>
<feature type="transmembrane region" description="Helical" evidence="1">
    <location>
        <begin position="191"/>
        <end position="217"/>
    </location>
</feature>
<keyword evidence="1" id="KW-0812">Transmembrane</keyword>
<evidence type="ECO:0000313" key="3">
    <source>
        <dbReference type="Proteomes" id="UP000006727"/>
    </source>
</evidence>
<dbReference type="EMBL" id="ABEU02000026">
    <property type="status" value="NOT_ANNOTATED_CDS"/>
    <property type="molecule type" value="Genomic_DNA"/>
</dbReference>
<reference evidence="2" key="3">
    <citation type="submission" date="2020-12" db="UniProtKB">
        <authorList>
            <consortium name="EnsemblPlants"/>
        </authorList>
    </citation>
    <scope>IDENTIFICATION</scope>
</reference>
<dbReference type="EnsemblPlants" id="Pp3c26_11350V3.2">
    <property type="protein sequence ID" value="Pp3c26_11350V3.2"/>
    <property type="gene ID" value="Pp3c26_11350"/>
</dbReference>
<dbReference type="Proteomes" id="UP000006727">
    <property type="component" value="Chromosome 26"/>
</dbReference>
<organism evidence="2 3">
    <name type="scientific">Physcomitrium patens</name>
    <name type="common">Spreading-leaved earth moss</name>
    <name type="synonym">Physcomitrella patens</name>
    <dbReference type="NCBI Taxonomy" id="3218"/>
    <lineage>
        <taxon>Eukaryota</taxon>
        <taxon>Viridiplantae</taxon>
        <taxon>Streptophyta</taxon>
        <taxon>Embryophyta</taxon>
        <taxon>Bryophyta</taxon>
        <taxon>Bryophytina</taxon>
        <taxon>Bryopsida</taxon>
        <taxon>Funariidae</taxon>
        <taxon>Funariales</taxon>
        <taxon>Funariaceae</taxon>
        <taxon>Physcomitrium</taxon>
    </lineage>
</organism>
<keyword evidence="3" id="KW-1185">Reference proteome</keyword>